<dbReference type="InterPro" id="IPR051612">
    <property type="entry name" value="Teichoic_Acid_Biosynth"/>
</dbReference>
<dbReference type="PANTHER" id="PTHR37316:SF3">
    <property type="entry name" value="TEICHOIC ACID GLYCEROL-PHOSPHATE TRANSFERASE"/>
    <property type="match status" value="1"/>
</dbReference>
<evidence type="ECO:0000259" key="8">
    <source>
        <dbReference type="Pfam" id="PF00535"/>
    </source>
</evidence>
<dbReference type="Gene3D" id="3.40.50.11820">
    <property type="match status" value="1"/>
</dbReference>
<comment type="caution">
    <text evidence="9">The sequence shown here is derived from an EMBL/GenBank/DDBJ whole genome shotgun (WGS) entry which is preliminary data.</text>
</comment>
<proteinExistence type="inferred from homology"/>
<dbReference type="InterPro" id="IPR043149">
    <property type="entry name" value="TagF_N"/>
</dbReference>
<evidence type="ECO:0000256" key="6">
    <source>
        <dbReference type="ARBA" id="ARBA00023136"/>
    </source>
</evidence>
<dbReference type="InterPro" id="IPR029044">
    <property type="entry name" value="Nucleotide-diphossugar_trans"/>
</dbReference>
<dbReference type="RefSeq" id="WP_380534839.1">
    <property type="nucleotide sequence ID" value="NZ_JBHFAB010000006.1"/>
</dbReference>
<protein>
    <submittedName>
        <fullName evidence="9">CDP-glycerol glycerophosphotransferase family protein</fullName>
    </submittedName>
</protein>
<accession>A0ABV6VTN1</accession>
<evidence type="ECO:0000256" key="3">
    <source>
        <dbReference type="ARBA" id="ARBA00022475"/>
    </source>
</evidence>
<dbReference type="SUPFAM" id="SSF53448">
    <property type="entry name" value="Nucleotide-diphospho-sugar transferases"/>
    <property type="match status" value="1"/>
</dbReference>
<dbReference type="SUPFAM" id="SSF53756">
    <property type="entry name" value="UDP-Glycosyltransferase/glycogen phosphorylase"/>
    <property type="match status" value="1"/>
</dbReference>
<dbReference type="Pfam" id="PF04464">
    <property type="entry name" value="Glyphos_transf"/>
    <property type="match status" value="1"/>
</dbReference>
<evidence type="ECO:0000256" key="1">
    <source>
        <dbReference type="ARBA" id="ARBA00004202"/>
    </source>
</evidence>
<dbReference type="Gene3D" id="3.40.50.12580">
    <property type="match status" value="1"/>
</dbReference>
<keyword evidence="6" id="KW-0472">Membrane</keyword>
<evidence type="ECO:0000256" key="7">
    <source>
        <dbReference type="SAM" id="MobiDB-lite"/>
    </source>
</evidence>
<dbReference type="PANTHER" id="PTHR37316">
    <property type="entry name" value="TEICHOIC ACID GLYCEROL-PHOSPHATE PRIMASE"/>
    <property type="match status" value="1"/>
</dbReference>
<organism evidence="9 10">
    <name type="scientific">Streptacidiphilus cavernicola</name>
    <dbReference type="NCBI Taxonomy" id="3342716"/>
    <lineage>
        <taxon>Bacteria</taxon>
        <taxon>Bacillati</taxon>
        <taxon>Actinomycetota</taxon>
        <taxon>Actinomycetes</taxon>
        <taxon>Kitasatosporales</taxon>
        <taxon>Streptomycetaceae</taxon>
        <taxon>Streptacidiphilus</taxon>
    </lineage>
</organism>
<dbReference type="InterPro" id="IPR007554">
    <property type="entry name" value="Glycerophosphate_synth"/>
</dbReference>
<comment type="subcellular location">
    <subcellularLocation>
        <location evidence="1">Cell membrane</location>
        <topology evidence="1">Peripheral membrane protein</topology>
    </subcellularLocation>
</comment>
<keyword evidence="5" id="KW-0777">Teichoic acid biosynthesis</keyword>
<evidence type="ECO:0000256" key="4">
    <source>
        <dbReference type="ARBA" id="ARBA00022679"/>
    </source>
</evidence>
<dbReference type="Pfam" id="PF00535">
    <property type="entry name" value="Glycos_transf_2"/>
    <property type="match status" value="1"/>
</dbReference>
<dbReference type="CDD" id="cd00761">
    <property type="entry name" value="Glyco_tranf_GTA_type"/>
    <property type="match status" value="1"/>
</dbReference>
<dbReference type="InterPro" id="IPR001173">
    <property type="entry name" value="Glyco_trans_2-like"/>
</dbReference>
<dbReference type="EMBL" id="JBHFAB010000006">
    <property type="protein sequence ID" value="MFC1417062.1"/>
    <property type="molecule type" value="Genomic_DNA"/>
</dbReference>
<evidence type="ECO:0000256" key="2">
    <source>
        <dbReference type="ARBA" id="ARBA00010488"/>
    </source>
</evidence>
<keyword evidence="4" id="KW-0808">Transferase</keyword>
<dbReference type="Gene3D" id="3.90.550.10">
    <property type="entry name" value="Spore Coat Polysaccharide Biosynthesis Protein SpsA, Chain A"/>
    <property type="match status" value="1"/>
</dbReference>
<sequence>MPRFSVIVPAYRVQAYLGECLTSVLSQTFEDFELIGVDDCSPDGCGEIFDEFARADPRVKVLHLAENAGLGGARNAGLAVATGDYLLFLDSDDSMTPGSLQAIAERLDATGSPDLLVFDYARTFWDGGVVRSIDAGVFAADPDRPEVFDVAQRQELLALLMVVWNKAYKRSFAEQYGLAFPHGYYEDIPWTYPSLLAAARIALLDRVVVHYRQRREGGNILATVSRKHFDIFGQYDLVFDFLDRNPELEHWRGAMYLRMVDHLQTIGNHPGRVPRAAHREFFAQAAQAEQRHRPAGATPVPVRSKGSWRVGALGQAARTARQRARKASPAKLRRAVALPVLSGYQTLQRALPVDENLAVFASYWSRTPSCNPLAVHAKLRELVPGIRTVWVVGNDRRTGPVPEGATVVAPGSRGYREAVSRAKFFVNNVNFPNGLTKRQGTVHLQTHHGTPVKKMGLDLRDYPVAAAGMDFGELLERVDRWDYSLTANRFSTLVWERVYPSGYQTLEYGYPRNDVYYRATAADVLAARAELEIPEDAVALLYAPTMRDYRAGYRPQLDLDRLARALGPGYVLLNRAHYYYDAPAPDSRSADGQAARILDVTGHPSVERLALASDGLVTDYSSLMFDYANLDRPIVVLADDWKIYQETRGVYLDLPSGRPGETPGAVAATEAELTALLRDGSWRSAAAAELRAAFRERFCQFDDGNAAERVVRRVFLGETEPLPVVPLAARTPAPSPEQARAAAGDYFSRAT</sequence>
<comment type="similarity">
    <text evidence="2">Belongs to the CDP-glycerol glycerophosphotransferase family.</text>
</comment>
<name>A0ABV6VTN1_9ACTN</name>
<feature type="domain" description="Glycosyltransferase 2-like" evidence="8">
    <location>
        <begin position="5"/>
        <end position="111"/>
    </location>
</feature>
<dbReference type="Proteomes" id="UP001592531">
    <property type="component" value="Unassembled WGS sequence"/>
</dbReference>
<evidence type="ECO:0000313" key="10">
    <source>
        <dbReference type="Proteomes" id="UP001592531"/>
    </source>
</evidence>
<evidence type="ECO:0000313" key="9">
    <source>
        <dbReference type="EMBL" id="MFC1417062.1"/>
    </source>
</evidence>
<keyword evidence="3" id="KW-1003">Cell membrane</keyword>
<keyword evidence="10" id="KW-1185">Reference proteome</keyword>
<evidence type="ECO:0000256" key="5">
    <source>
        <dbReference type="ARBA" id="ARBA00022944"/>
    </source>
</evidence>
<gene>
    <name evidence="9" type="ORF">ACEZDE_10440</name>
</gene>
<reference evidence="9 10" key="1">
    <citation type="submission" date="2024-09" db="EMBL/GenBank/DDBJ databases">
        <authorList>
            <person name="Lee S.D."/>
        </authorList>
    </citation>
    <scope>NUCLEOTIDE SEQUENCE [LARGE SCALE GENOMIC DNA]</scope>
    <source>
        <strain evidence="9 10">N8-3</strain>
    </source>
</reference>
<dbReference type="InterPro" id="IPR043148">
    <property type="entry name" value="TagF_C"/>
</dbReference>
<feature type="region of interest" description="Disordered" evidence="7">
    <location>
        <begin position="727"/>
        <end position="751"/>
    </location>
</feature>